<dbReference type="EMBL" id="ML993602">
    <property type="protein sequence ID" value="KAF2164764.1"/>
    <property type="molecule type" value="Genomic_DNA"/>
</dbReference>
<sequence>MLEEPRTVLGDAATVLARLETVDNEGDIVLVEDLAMLKELFETLDGVAGVLDKNVEVNDCVEVLDENLARLEDVVATPGKAAEKLDGMGEALDVVVGAEATFDKVAAFEGGDDVLEEALAAPDEVEAELPKSMVLLVEAAGAFDEAEVVFVEDVLAPEDTLVLLKLDEALDPGGELEALKLEESGVTLLPNEVKDELKVGDCEIEVATGGLLVGRTDTDCVRTDSRVEIEDGLEKLDDEPLVERS</sequence>
<name>A0A6A6CC58_ZASCE</name>
<evidence type="ECO:0000313" key="2">
    <source>
        <dbReference type="Proteomes" id="UP000799537"/>
    </source>
</evidence>
<proteinExistence type="predicted"/>
<dbReference type="GeneID" id="54560609"/>
<protein>
    <submittedName>
        <fullName evidence="1">Uncharacterized protein</fullName>
    </submittedName>
</protein>
<dbReference type="AlphaFoldDB" id="A0A6A6CC58"/>
<reference evidence="1" key="1">
    <citation type="journal article" date="2020" name="Stud. Mycol.">
        <title>101 Dothideomycetes genomes: a test case for predicting lifestyles and emergence of pathogens.</title>
        <authorList>
            <person name="Haridas S."/>
            <person name="Albert R."/>
            <person name="Binder M."/>
            <person name="Bloem J."/>
            <person name="Labutti K."/>
            <person name="Salamov A."/>
            <person name="Andreopoulos B."/>
            <person name="Baker S."/>
            <person name="Barry K."/>
            <person name="Bills G."/>
            <person name="Bluhm B."/>
            <person name="Cannon C."/>
            <person name="Castanera R."/>
            <person name="Culley D."/>
            <person name="Daum C."/>
            <person name="Ezra D."/>
            <person name="Gonzalez J."/>
            <person name="Henrissat B."/>
            <person name="Kuo A."/>
            <person name="Liang C."/>
            <person name="Lipzen A."/>
            <person name="Lutzoni F."/>
            <person name="Magnuson J."/>
            <person name="Mondo S."/>
            <person name="Nolan M."/>
            <person name="Ohm R."/>
            <person name="Pangilinan J."/>
            <person name="Park H.-J."/>
            <person name="Ramirez L."/>
            <person name="Alfaro M."/>
            <person name="Sun H."/>
            <person name="Tritt A."/>
            <person name="Yoshinaga Y."/>
            <person name="Zwiers L.-H."/>
            <person name="Turgeon B."/>
            <person name="Goodwin S."/>
            <person name="Spatafora J."/>
            <person name="Crous P."/>
            <person name="Grigoriev I."/>
        </authorList>
    </citation>
    <scope>NUCLEOTIDE SEQUENCE</scope>
    <source>
        <strain evidence="1">ATCC 36951</strain>
    </source>
</reference>
<evidence type="ECO:0000313" key="1">
    <source>
        <dbReference type="EMBL" id="KAF2164764.1"/>
    </source>
</evidence>
<dbReference type="Proteomes" id="UP000799537">
    <property type="component" value="Unassembled WGS sequence"/>
</dbReference>
<gene>
    <name evidence="1" type="ORF">M409DRAFT_24669</name>
</gene>
<organism evidence="1 2">
    <name type="scientific">Zasmidium cellare ATCC 36951</name>
    <dbReference type="NCBI Taxonomy" id="1080233"/>
    <lineage>
        <taxon>Eukaryota</taxon>
        <taxon>Fungi</taxon>
        <taxon>Dikarya</taxon>
        <taxon>Ascomycota</taxon>
        <taxon>Pezizomycotina</taxon>
        <taxon>Dothideomycetes</taxon>
        <taxon>Dothideomycetidae</taxon>
        <taxon>Mycosphaerellales</taxon>
        <taxon>Mycosphaerellaceae</taxon>
        <taxon>Zasmidium</taxon>
    </lineage>
</organism>
<accession>A0A6A6CC58</accession>
<dbReference type="RefSeq" id="XP_033665653.1">
    <property type="nucleotide sequence ID" value="XM_033807337.1"/>
</dbReference>
<keyword evidence="2" id="KW-1185">Reference proteome</keyword>